<dbReference type="SUPFAM" id="SSF47323">
    <property type="entry name" value="Anticodon-binding domain of a subclass of class I aminoacyl-tRNA synthetases"/>
    <property type="match status" value="1"/>
</dbReference>
<feature type="binding site" evidence="9">
    <location>
        <position position="682"/>
    </location>
    <ligand>
        <name>ATP</name>
        <dbReference type="ChEBI" id="CHEBI:30616"/>
    </ligand>
</feature>
<evidence type="ECO:0000313" key="15">
    <source>
        <dbReference type="Proteomes" id="UP000183120"/>
    </source>
</evidence>
<keyword evidence="3 9" id="KW-0436">Ligase</keyword>
<evidence type="ECO:0000256" key="1">
    <source>
        <dbReference type="ARBA" id="ARBA00005594"/>
    </source>
</evidence>
<reference evidence="14 15" key="1">
    <citation type="journal article" date="2016" name="Environ. Microbiol.">
        <title>Genomic resolution of a cold subsurface aquifer community provides metabolic insights for novel microbes adapted to high CO concentrations.</title>
        <authorList>
            <person name="Probst A.J."/>
            <person name="Castelle C.J."/>
            <person name="Singh A."/>
            <person name="Brown C.T."/>
            <person name="Anantharaman K."/>
            <person name="Sharon I."/>
            <person name="Hug L.A."/>
            <person name="Burstein D."/>
            <person name="Emerson J.B."/>
            <person name="Thomas B.C."/>
            <person name="Banfield J.F."/>
        </authorList>
    </citation>
    <scope>NUCLEOTIDE SEQUENCE [LARGE SCALE GENOMIC DNA]</scope>
    <source>
        <strain evidence="14">CG1_02_37_22</strain>
    </source>
</reference>
<evidence type="ECO:0000313" key="14">
    <source>
        <dbReference type="EMBL" id="OIO12948.1"/>
    </source>
</evidence>
<accession>A0A1J4TLC9</accession>
<protein>
    <recommendedName>
        <fullName evidence="9">Leucine--tRNA ligase</fullName>
        <ecNumber evidence="9">6.1.1.4</ecNumber>
    </recommendedName>
    <alternativeName>
        <fullName evidence="9">Leucyl-tRNA synthetase</fullName>
        <shortName evidence="9">LeuRS</shortName>
    </alternativeName>
</protein>
<dbReference type="InterPro" id="IPR013155">
    <property type="entry name" value="M/V/L/I-tRNA-synth_anticd-bd"/>
</dbReference>
<feature type="domain" description="Leucyl-tRNA synthetase editing" evidence="13">
    <location>
        <begin position="224"/>
        <end position="426"/>
    </location>
</feature>
<proteinExistence type="inferred from homology"/>
<dbReference type="EMBL" id="MNUY01000074">
    <property type="protein sequence ID" value="OIO12948.1"/>
    <property type="molecule type" value="Genomic_DNA"/>
</dbReference>
<dbReference type="GO" id="GO:0006429">
    <property type="term" value="P:leucyl-tRNA aminoacylation"/>
    <property type="evidence" value="ECO:0007669"/>
    <property type="project" value="UniProtKB-UniRule"/>
</dbReference>
<evidence type="ECO:0000256" key="4">
    <source>
        <dbReference type="ARBA" id="ARBA00022741"/>
    </source>
</evidence>
<evidence type="ECO:0000256" key="8">
    <source>
        <dbReference type="ARBA" id="ARBA00047469"/>
    </source>
</evidence>
<dbReference type="Pfam" id="PF00133">
    <property type="entry name" value="tRNA-synt_1"/>
    <property type="match status" value="3"/>
</dbReference>
<evidence type="ECO:0000256" key="5">
    <source>
        <dbReference type="ARBA" id="ARBA00022840"/>
    </source>
</evidence>
<dbReference type="Pfam" id="PF13603">
    <property type="entry name" value="tRNA-synt_1_2"/>
    <property type="match status" value="1"/>
</dbReference>
<evidence type="ECO:0000256" key="2">
    <source>
        <dbReference type="ARBA" id="ARBA00022490"/>
    </source>
</evidence>
<dbReference type="Pfam" id="PF08264">
    <property type="entry name" value="Anticodon_1"/>
    <property type="match status" value="1"/>
</dbReference>
<dbReference type="SUPFAM" id="SSF52374">
    <property type="entry name" value="Nucleotidylyl transferase"/>
    <property type="match status" value="1"/>
</dbReference>
<keyword evidence="5 9" id="KW-0067">ATP-binding</keyword>
<dbReference type="InterPro" id="IPR002300">
    <property type="entry name" value="aa-tRNA-synth_Ia"/>
</dbReference>
<dbReference type="AlphaFoldDB" id="A0A1J4TLC9"/>
<dbReference type="PRINTS" id="PR00985">
    <property type="entry name" value="TRNASYNTHLEU"/>
</dbReference>
<organism evidence="14 15">
    <name type="scientific">Candidatus Gottesmanbacteria bacterium CG1_02_37_22</name>
    <dbReference type="NCBI Taxonomy" id="1805209"/>
    <lineage>
        <taxon>Bacteria</taxon>
        <taxon>Candidatus Gottesmaniibacteriota</taxon>
    </lineage>
</organism>
<comment type="catalytic activity">
    <reaction evidence="8 9">
        <text>tRNA(Leu) + L-leucine + ATP = L-leucyl-tRNA(Leu) + AMP + diphosphate</text>
        <dbReference type="Rhea" id="RHEA:11688"/>
        <dbReference type="Rhea" id="RHEA-COMP:9613"/>
        <dbReference type="Rhea" id="RHEA-COMP:9622"/>
        <dbReference type="ChEBI" id="CHEBI:30616"/>
        <dbReference type="ChEBI" id="CHEBI:33019"/>
        <dbReference type="ChEBI" id="CHEBI:57427"/>
        <dbReference type="ChEBI" id="CHEBI:78442"/>
        <dbReference type="ChEBI" id="CHEBI:78494"/>
        <dbReference type="ChEBI" id="CHEBI:456215"/>
        <dbReference type="EC" id="6.1.1.4"/>
    </reaction>
</comment>
<feature type="domain" description="Aminoacyl-tRNA synthetase class Ia" evidence="11">
    <location>
        <begin position="619"/>
        <end position="707"/>
    </location>
</feature>
<dbReference type="GO" id="GO:0004823">
    <property type="term" value="F:leucine-tRNA ligase activity"/>
    <property type="evidence" value="ECO:0007669"/>
    <property type="project" value="UniProtKB-UniRule"/>
</dbReference>
<keyword evidence="7 9" id="KW-0030">Aminoacyl-tRNA synthetase</keyword>
<dbReference type="InterPro" id="IPR002302">
    <property type="entry name" value="Leu-tRNA-ligase"/>
</dbReference>
<dbReference type="PANTHER" id="PTHR43740:SF2">
    <property type="entry name" value="LEUCINE--TRNA LIGASE, MITOCHONDRIAL"/>
    <property type="match status" value="1"/>
</dbReference>
<keyword evidence="6 9" id="KW-0648">Protein biosynthesis</keyword>
<dbReference type="InterPro" id="IPR014729">
    <property type="entry name" value="Rossmann-like_a/b/a_fold"/>
</dbReference>
<evidence type="ECO:0000256" key="3">
    <source>
        <dbReference type="ARBA" id="ARBA00022598"/>
    </source>
</evidence>
<dbReference type="Gene3D" id="3.90.740.10">
    <property type="entry name" value="Valyl/Leucyl/Isoleucyl-tRNA synthetase, editing domain"/>
    <property type="match status" value="1"/>
</dbReference>
<dbReference type="PROSITE" id="PS00178">
    <property type="entry name" value="AA_TRNA_LIGASE_I"/>
    <property type="match status" value="1"/>
</dbReference>
<evidence type="ECO:0000259" key="11">
    <source>
        <dbReference type="Pfam" id="PF00133"/>
    </source>
</evidence>
<name>A0A1J4TLC9_9BACT</name>
<comment type="subcellular location">
    <subcellularLocation>
        <location evidence="9">Cytoplasm</location>
    </subcellularLocation>
</comment>
<dbReference type="FunFam" id="1.10.730.10:FF:000002">
    <property type="entry name" value="Leucine--tRNA ligase"/>
    <property type="match status" value="1"/>
</dbReference>
<gene>
    <name evidence="9" type="primary">leuS</name>
    <name evidence="14" type="ORF">AUJ73_04635</name>
</gene>
<keyword evidence="4 9" id="KW-0547">Nucleotide-binding</keyword>
<feature type="short sequence motif" description="'KMSKS' region" evidence="9">
    <location>
        <begin position="679"/>
        <end position="683"/>
    </location>
</feature>
<dbReference type="InterPro" id="IPR009080">
    <property type="entry name" value="tRNAsynth_Ia_anticodon-bd"/>
</dbReference>
<feature type="domain" description="Methionyl/Valyl/Leucyl/Isoleucyl-tRNA synthetase anticodon-binding" evidence="12">
    <location>
        <begin position="773"/>
        <end position="912"/>
    </location>
</feature>
<dbReference type="GO" id="GO:0005829">
    <property type="term" value="C:cytosol"/>
    <property type="evidence" value="ECO:0007669"/>
    <property type="project" value="TreeGrafter"/>
</dbReference>
<evidence type="ECO:0000259" key="12">
    <source>
        <dbReference type="Pfam" id="PF08264"/>
    </source>
</evidence>
<dbReference type="SUPFAM" id="SSF50677">
    <property type="entry name" value="ValRS/IleRS/LeuRS editing domain"/>
    <property type="match status" value="1"/>
</dbReference>
<keyword evidence="2 9" id="KW-0963">Cytoplasm</keyword>
<dbReference type="InterPro" id="IPR001412">
    <property type="entry name" value="aa-tRNA-synth_I_CS"/>
</dbReference>
<dbReference type="PANTHER" id="PTHR43740">
    <property type="entry name" value="LEUCYL-TRNA SYNTHETASE"/>
    <property type="match status" value="1"/>
</dbReference>
<evidence type="ECO:0000256" key="6">
    <source>
        <dbReference type="ARBA" id="ARBA00022917"/>
    </source>
</evidence>
<dbReference type="Gene3D" id="1.10.730.10">
    <property type="entry name" value="Isoleucyl-tRNA Synthetase, Domain 1"/>
    <property type="match status" value="2"/>
</dbReference>
<comment type="similarity">
    <text evidence="1 9 10">Belongs to the class-I aminoacyl-tRNA synthetase family.</text>
</comment>
<dbReference type="Gene3D" id="3.40.50.620">
    <property type="entry name" value="HUPs"/>
    <property type="match status" value="2"/>
</dbReference>
<evidence type="ECO:0000256" key="9">
    <source>
        <dbReference type="HAMAP-Rule" id="MF_00049"/>
    </source>
</evidence>
<comment type="caution">
    <text evidence="14">The sequence shown here is derived from an EMBL/GenBank/DDBJ whole genome shotgun (WGS) entry which is preliminary data.</text>
</comment>
<evidence type="ECO:0000256" key="10">
    <source>
        <dbReference type="RuleBase" id="RU363035"/>
    </source>
</evidence>
<dbReference type="InterPro" id="IPR009008">
    <property type="entry name" value="Val/Leu/Ile-tRNA-synth_edit"/>
</dbReference>
<evidence type="ECO:0000259" key="13">
    <source>
        <dbReference type="Pfam" id="PF13603"/>
    </source>
</evidence>
<feature type="domain" description="Aminoacyl-tRNA synthetase class Ia" evidence="11">
    <location>
        <begin position="14"/>
        <end position="216"/>
    </location>
</feature>
<dbReference type="HAMAP" id="MF_00049_B">
    <property type="entry name" value="Leu_tRNA_synth_B"/>
    <property type="match status" value="1"/>
</dbReference>
<dbReference type="InterPro" id="IPR025709">
    <property type="entry name" value="Leu_tRNA-synth_edit"/>
</dbReference>
<dbReference type="GO" id="GO:0005524">
    <property type="term" value="F:ATP binding"/>
    <property type="evidence" value="ECO:0007669"/>
    <property type="project" value="UniProtKB-UniRule"/>
</dbReference>
<dbReference type="CDD" id="cd07958">
    <property type="entry name" value="Anticodon_Ia_Leu_BEm"/>
    <property type="match status" value="1"/>
</dbReference>
<dbReference type="GO" id="GO:0002161">
    <property type="term" value="F:aminoacyl-tRNA deacylase activity"/>
    <property type="evidence" value="ECO:0007669"/>
    <property type="project" value="InterPro"/>
</dbReference>
<comment type="caution">
    <text evidence="9">Lacks conserved residue(s) required for the propagation of feature annotation.</text>
</comment>
<dbReference type="STRING" id="1805209.AUJ73_04635"/>
<sequence length="953" mass="109229">MIVKKLDPLSFEKKWQKIWEEEGIYQPDLAGAGKPFYNLMMFPYPSAEGLHVGNMYAFTGVDIFGRFMRMKGYDVFEPIGLDGFGIHSENYALKIGKHPAEQAKVSEKNFYRQLKSIGNGFAWKNRLETYDPDYYRWTQWLFVQMFKNGLAYKKKSPVNFCPSCKTVLSDEQVIDGMCERCKSEVVKKQMEQWFFRITRYAGKLLQNTFKQSFKWSDKVKIGQRNWIGKKEGININYPIIAGPVSQESQTTVDEIICFTTRPDTNFGATFVVIAPEHPFAERLLSDNSLKLPKLLKSHIFDYVATSRKKTSQERIAEGREKTGVFTGFYCVNQLTGYKMPLYISDFVLMEFGTGAVVGVPGHDKRDFEFAKKFNLPVVRVVIGSDNDNSKIEKIGQVQEDEGKMVNSGFLDGLDIHKATEKMMDFLTEKGWGKRVTTYRLRDWCISRQRYWGAPIPMIYCQKCASEEKSWFSAEEAEQNKIRNTKHETRNKFKKQNSNDQNNFGFRISDFGFPDRMAGWFPVPEKDLPVLLPDLSDWKPEGTGKGPLAKVQSFVTAKCPHCGGEAQRETDVCDTFLDSSWYFLRYPSIKIQKSKFKSQNFNSKLKSEKNEITNNLPWDKEITKKWLPVSMYIGGAEHTVLHLLYSRFITMAMHDFGFLDFEEPYRQFYAHGLIIAEGAKMSKSKGNIIGPDTYINKYGADALRTYLMFLGPFDMGGDFRDTGILGMHKFLKRVWKLVGDFIAKSDKTTSGVAGCSKAKAMTLPTVKESEKLTRFMHRAIKEVTEDLEKLRYNTAIAHIMEYVNEISNFEFRISNLPKEVFQNLLLVLAPFAPHMTEELWFRLQQGVKTTSGAAGCSGAKAMTLPMVKKPENTSIHLHPWPSFDPKYLVEDEVVIAVQVNGKLRETVKISNLKSQISKEAEKEAYKSEKVQKYLAGKTIRKVIFVPGKILNFVV</sequence>
<dbReference type="Gene3D" id="3.10.20.590">
    <property type="match status" value="1"/>
</dbReference>
<feature type="domain" description="Aminoacyl-tRNA synthetase class Ia" evidence="11">
    <location>
        <begin position="440"/>
        <end position="496"/>
    </location>
</feature>
<dbReference type="EC" id="6.1.1.4" evidence="9"/>
<evidence type="ECO:0000256" key="7">
    <source>
        <dbReference type="ARBA" id="ARBA00023146"/>
    </source>
</evidence>
<dbReference type="Proteomes" id="UP000183120">
    <property type="component" value="Unassembled WGS sequence"/>
</dbReference>